<dbReference type="Pfam" id="PF03466">
    <property type="entry name" value="LysR_substrate"/>
    <property type="match status" value="1"/>
</dbReference>
<dbReference type="Proteomes" id="UP000494111">
    <property type="component" value="Unassembled WGS sequence"/>
</dbReference>
<comment type="similarity">
    <text evidence="1">Belongs to the LysR transcriptional regulatory family.</text>
</comment>
<keyword evidence="4" id="KW-0804">Transcription</keyword>
<sequence>MRRLPPMSAMRAFESAARHLSFTRAAAELCVTQAAVSHQVRQLEQWLGRSLFLRRGHTLALTHKGRAYLDELSLAFDRMAAATEQVRERKDGPLRITALPSFASRWLLPRLPTFRARHPDIEIKFSSSVQLWSGDDEFDLGIRSGLGRWPGLKADLIAREYLSPVCSPTLLQEQSVLAQPAGLTSVMLLHDEPRAAWRHWAELAGVSLDLDRGVQFSDAALVLQAAADGLGVALGRLMLAADDLRAGRLVQLFDQALPNDFSYWLVYAHATAQRPEAAAFRAWLLEAAHEHTGKTARQARAGTMLN</sequence>
<dbReference type="InterPro" id="IPR036390">
    <property type="entry name" value="WH_DNA-bd_sf"/>
</dbReference>
<accession>A0A6S7AJF5</accession>
<evidence type="ECO:0000259" key="5">
    <source>
        <dbReference type="PROSITE" id="PS50931"/>
    </source>
</evidence>
<dbReference type="FunFam" id="1.10.10.10:FF:000038">
    <property type="entry name" value="Glycine cleavage system transcriptional activator"/>
    <property type="match status" value="1"/>
</dbReference>
<dbReference type="RefSeq" id="WP_175190679.1">
    <property type="nucleotide sequence ID" value="NZ_CADIJO010000025.1"/>
</dbReference>
<evidence type="ECO:0000256" key="2">
    <source>
        <dbReference type="ARBA" id="ARBA00023015"/>
    </source>
</evidence>
<dbReference type="NCBIfam" id="NF008352">
    <property type="entry name" value="PRK11139.1"/>
    <property type="match status" value="1"/>
</dbReference>
<dbReference type="Gene3D" id="1.10.10.10">
    <property type="entry name" value="Winged helix-like DNA-binding domain superfamily/Winged helix DNA-binding domain"/>
    <property type="match status" value="1"/>
</dbReference>
<dbReference type="SUPFAM" id="SSF53850">
    <property type="entry name" value="Periplasmic binding protein-like II"/>
    <property type="match status" value="1"/>
</dbReference>
<dbReference type="PRINTS" id="PR00039">
    <property type="entry name" value="HTHLYSR"/>
</dbReference>
<evidence type="ECO:0000256" key="1">
    <source>
        <dbReference type="ARBA" id="ARBA00009437"/>
    </source>
</evidence>
<dbReference type="EMBL" id="CADIJO010000025">
    <property type="protein sequence ID" value="CAB3734283.1"/>
    <property type="molecule type" value="Genomic_DNA"/>
</dbReference>
<organism evidence="6 7">
    <name type="scientific">Achromobacter deleyi</name>
    <dbReference type="NCBI Taxonomy" id="1353891"/>
    <lineage>
        <taxon>Bacteria</taxon>
        <taxon>Pseudomonadati</taxon>
        <taxon>Pseudomonadota</taxon>
        <taxon>Betaproteobacteria</taxon>
        <taxon>Burkholderiales</taxon>
        <taxon>Alcaligenaceae</taxon>
        <taxon>Achromobacter</taxon>
    </lineage>
</organism>
<dbReference type="GO" id="GO:0043565">
    <property type="term" value="F:sequence-specific DNA binding"/>
    <property type="evidence" value="ECO:0007669"/>
    <property type="project" value="TreeGrafter"/>
</dbReference>
<evidence type="ECO:0000256" key="3">
    <source>
        <dbReference type="ARBA" id="ARBA00023125"/>
    </source>
</evidence>
<dbReference type="InterPro" id="IPR005119">
    <property type="entry name" value="LysR_subst-bd"/>
</dbReference>
<protein>
    <submittedName>
        <fullName evidence="6">Glycine cleavage system transcriptional activator</fullName>
    </submittedName>
</protein>
<name>A0A6S7AJF5_9BURK</name>
<dbReference type="FunFam" id="3.40.190.10:FF:000017">
    <property type="entry name" value="Glycine cleavage system transcriptional activator"/>
    <property type="match status" value="1"/>
</dbReference>
<dbReference type="GO" id="GO:0006351">
    <property type="term" value="P:DNA-templated transcription"/>
    <property type="evidence" value="ECO:0007669"/>
    <property type="project" value="TreeGrafter"/>
</dbReference>
<dbReference type="InterPro" id="IPR058163">
    <property type="entry name" value="LysR-type_TF_proteobact-type"/>
</dbReference>
<dbReference type="Pfam" id="PF00126">
    <property type="entry name" value="HTH_1"/>
    <property type="match status" value="1"/>
</dbReference>
<reference evidence="6 7" key="1">
    <citation type="submission" date="2020-04" db="EMBL/GenBank/DDBJ databases">
        <authorList>
            <person name="De Canck E."/>
        </authorList>
    </citation>
    <scope>NUCLEOTIDE SEQUENCE [LARGE SCALE GENOMIC DNA]</scope>
    <source>
        <strain evidence="6 7">LMG 3458</strain>
    </source>
</reference>
<evidence type="ECO:0000256" key="4">
    <source>
        <dbReference type="ARBA" id="ARBA00023163"/>
    </source>
</evidence>
<dbReference type="PANTHER" id="PTHR30537:SF79">
    <property type="entry name" value="TRANSCRIPTIONAL REGULATOR-RELATED"/>
    <property type="match status" value="1"/>
</dbReference>
<keyword evidence="3" id="KW-0238">DNA-binding</keyword>
<dbReference type="Gene3D" id="3.40.190.10">
    <property type="entry name" value="Periplasmic binding protein-like II"/>
    <property type="match status" value="2"/>
</dbReference>
<dbReference type="PROSITE" id="PS50931">
    <property type="entry name" value="HTH_LYSR"/>
    <property type="match status" value="1"/>
</dbReference>
<evidence type="ECO:0000313" key="7">
    <source>
        <dbReference type="Proteomes" id="UP000494111"/>
    </source>
</evidence>
<dbReference type="CDD" id="cd08432">
    <property type="entry name" value="PBP2_GcdR_TrpI_HvrB_AmpR_like"/>
    <property type="match status" value="1"/>
</dbReference>
<dbReference type="GO" id="GO:0003700">
    <property type="term" value="F:DNA-binding transcription factor activity"/>
    <property type="evidence" value="ECO:0007669"/>
    <property type="project" value="InterPro"/>
</dbReference>
<proteinExistence type="inferred from homology"/>
<dbReference type="SUPFAM" id="SSF46785">
    <property type="entry name" value="Winged helix' DNA-binding domain"/>
    <property type="match status" value="1"/>
</dbReference>
<dbReference type="PANTHER" id="PTHR30537">
    <property type="entry name" value="HTH-TYPE TRANSCRIPTIONAL REGULATOR"/>
    <property type="match status" value="1"/>
</dbReference>
<evidence type="ECO:0000313" key="6">
    <source>
        <dbReference type="EMBL" id="CAB3734283.1"/>
    </source>
</evidence>
<gene>
    <name evidence="6" type="primary">gcvA_14</name>
    <name evidence="6" type="ORF">LMG3458_05132</name>
</gene>
<dbReference type="InterPro" id="IPR000847">
    <property type="entry name" value="LysR_HTH_N"/>
</dbReference>
<keyword evidence="2" id="KW-0805">Transcription regulation</keyword>
<dbReference type="InterPro" id="IPR036388">
    <property type="entry name" value="WH-like_DNA-bd_sf"/>
</dbReference>
<dbReference type="AlphaFoldDB" id="A0A6S7AJF5"/>
<feature type="domain" description="HTH lysR-type" evidence="5">
    <location>
        <begin position="5"/>
        <end position="62"/>
    </location>
</feature>